<name>A0A853CRN3_9ACTN</name>
<organism evidence="1 2">
    <name type="scientific">Petropleomorpha daqingensis</name>
    <dbReference type="NCBI Taxonomy" id="2026353"/>
    <lineage>
        <taxon>Bacteria</taxon>
        <taxon>Bacillati</taxon>
        <taxon>Actinomycetota</taxon>
        <taxon>Actinomycetes</taxon>
        <taxon>Geodermatophilales</taxon>
        <taxon>Geodermatophilaceae</taxon>
        <taxon>Petropleomorpha</taxon>
    </lineage>
</organism>
<dbReference type="InterPro" id="IPR037175">
    <property type="entry name" value="KFase_sf"/>
</dbReference>
<evidence type="ECO:0000313" key="1">
    <source>
        <dbReference type="EMBL" id="NYJ08563.1"/>
    </source>
</evidence>
<dbReference type="PANTHER" id="PTHR34861:SF10">
    <property type="entry name" value="CYCLASE"/>
    <property type="match status" value="1"/>
</dbReference>
<dbReference type="Pfam" id="PF04199">
    <property type="entry name" value="Cyclase"/>
    <property type="match status" value="1"/>
</dbReference>
<dbReference type="AlphaFoldDB" id="A0A853CRN3"/>
<sequence length="310" mass="33107">MTQTDSPPSVLERTAGWFPSRWGPDDEAGALNEITPASVLAAVSLVRTGRVLDLAHVLHADVPAFPGRTYRSYLTTNAHHVNRRRPDAGPDGWGRNAVNWVVEQITATQQMGTHLDALNHLQVGDRTYNGHRLADIAEEHGTNRLGVDTLPQVVTRGLLLDVAAVRGVTCLEPGDVVTVADTEAALGGLSVRPGDAVLFHTGWGRLWGADDDRYAGGEPGPGLALAAWLADHRVALTGCDTWSYGPVPAEDPAEPFVVPQTLNVRHGVVVLENLRLAEAADAGLREFLLVVSHAKLRGATGAWITPLAIT</sequence>
<dbReference type="SUPFAM" id="SSF102198">
    <property type="entry name" value="Putative cyclase"/>
    <property type="match status" value="1"/>
</dbReference>
<dbReference type="GO" id="GO:0019441">
    <property type="term" value="P:L-tryptophan catabolic process to kynurenine"/>
    <property type="evidence" value="ECO:0007669"/>
    <property type="project" value="InterPro"/>
</dbReference>
<dbReference type="Proteomes" id="UP000541969">
    <property type="component" value="Unassembled WGS sequence"/>
</dbReference>
<protein>
    <submittedName>
        <fullName evidence="1">Kynurenine formamidase</fullName>
    </submittedName>
</protein>
<dbReference type="GO" id="GO:0004061">
    <property type="term" value="F:arylformamidase activity"/>
    <property type="evidence" value="ECO:0007669"/>
    <property type="project" value="InterPro"/>
</dbReference>
<proteinExistence type="predicted"/>
<accession>A0A853CRN3</accession>
<dbReference type="EMBL" id="JACBZT010000001">
    <property type="protein sequence ID" value="NYJ08563.1"/>
    <property type="molecule type" value="Genomic_DNA"/>
</dbReference>
<gene>
    <name evidence="1" type="ORF">GGQ55_004841</name>
</gene>
<evidence type="ECO:0000313" key="2">
    <source>
        <dbReference type="Proteomes" id="UP000541969"/>
    </source>
</evidence>
<dbReference type="Gene3D" id="3.50.30.50">
    <property type="entry name" value="Putative cyclase"/>
    <property type="match status" value="1"/>
</dbReference>
<dbReference type="RefSeq" id="WP_179721253.1">
    <property type="nucleotide sequence ID" value="NZ_JACBZT010000001.1"/>
</dbReference>
<keyword evidence="2" id="KW-1185">Reference proteome</keyword>
<comment type="caution">
    <text evidence="1">The sequence shown here is derived from an EMBL/GenBank/DDBJ whole genome shotgun (WGS) entry which is preliminary data.</text>
</comment>
<dbReference type="InterPro" id="IPR007325">
    <property type="entry name" value="KFase/CYL"/>
</dbReference>
<reference evidence="1 2" key="1">
    <citation type="submission" date="2020-07" db="EMBL/GenBank/DDBJ databases">
        <title>Sequencing the genomes of 1000 actinobacteria strains.</title>
        <authorList>
            <person name="Klenk H.-P."/>
        </authorList>
    </citation>
    <scope>NUCLEOTIDE SEQUENCE [LARGE SCALE GENOMIC DNA]</scope>
    <source>
        <strain evidence="1 2">DSM 104001</strain>
    </source>
</reference>
<dbReference type="PANTHER" id="PTHR34861">
    <property type="match status" value="1"/>
</dbReference>